<evidence type="ECO:0000259" key="5">
    <source>
        <dbReference type="PROSITE" id="PS51078"/>
    </source>
</evidence>
<dbReference type="RefSeq" id="WP_155316371.1">
    <property type="nucleotide sequence ID" value="NZ_AP021874.1"/>
</dbReference>
<evidence type="ECO:0000313" key="6">
    <source>
        <dbReference type="EMBL" id="BBO68184.1"/>
    </source>
</evidence>
<sequence length="253" mass="28223">MNAVEKALEILIAFQSDHPTWGVRELSAHLGFSPATVQRILQSLKGYGFVQQDQATRHYRLGHVYFNFLHTLQSAFPVKRSATPHMQRLLSQTRETVHLNVIDGHERICIDTLESFQPLKASMPVGSRSPLHAGASSKCLLAYSSRTFLDTYLQRAKLKALTDSTITEKTKLETEIQHIRSTGYALSLEERNPGIGSISAPVFDHKGLLVGAISLAIPEIRFRDAEHRSFCLTGILKATADLSRELGYRAQGR</sequence>
<name>A0A5K7YP99_9BACT</name>
<evidence type="ECO:0000259" key="4">
    <source>
        <dbReference type="PROSITE" id="PS51077"/>
    </source>
</evidence>
<keyword evidence="7" id="KW-1185">Reference proteome</keyword>
<reference evidence="6 7" key="1">
    <citation type="submission" date="2019-11" db="EMBL/GenBank/DDBJ databases">
        <title>Comparative genomics of hydrocarbon-degrading Desulfosarcina strains.</title>
        <authorList>
            <person name="Watanabe M."/>
            <person name="Kojima H."/>
            <person name="Fukui M."/>
        </authorList>
    </citation>
    <scope>NUCLEOTIDE SEQUENCE [LARGE SCALE GENOMIC DNA]</scope>
    <source>
        <strain evidence="6 7">PL12</strain>
    </source>
</reference>
<gene>
    <name evidence="6" type="ORF">DSCA_21140</name>
</gene>
<keyword evidence="1" id="KW-0805">Transcription regulation</keyword>
<dbReference type="PROSITE" id="PS51077">
    <property type="entry name" value="HTH_ICLR"/>
    <property type="match status" value="1"/>
</dbReference>
<organism evidence="6 7">
    <name type="scientific">Desulfosarcina alkanivorans</name>
    <dbReference type="NCBI Taxonomy" id="571177"/>
    <lineage>
        <taxon>Bacteria</taxon>
        <taxon>Pseudomonadati</taxon>
        <taxon>Thermodesulfobacteriota</taxon>
        <taxon>Desulfobacteria</taxon>
        <taxon>Desulfobacterales</taxon>
        <taxon>Desulfosarcinaceae</taxon>
        <taxon>Desulfosarcina</taxon>
    </lineage>
</organism>
<dbReference type="Gene3D" id="1.10.10.10">
    <property type="entry name" value="Winged helix-like DNA-binding domain superfamily/Winged helix DNA-binding domain"/>
    <property type="match status" value="1"/>
</dbReference>
<dbReference type="InterPro" id="IPR036390">
    <property type="entry name" value="WH_DNA-bd_sf"/>
</dbReference>
<dbReference type="GO" id="GO:0003700">
    <property type="term" value="F:DNA-binding transcription factor activity"/>
    <property type="evidence" value="ECO:0007669"/>
    <property type="project" value="TreeGrafter"/>
</dbReference>
<evidence type="ECO:0000256" key="2">
    <source>
        <dbReference type="ARBA" id="ARBA00023125"/>
    </source>
</evidence>
<protein>
    <submittedName>
        <fullName evidence="6">IclR family transcriptional regulator</fullName>
    </submittedName>
</protein>
<dbReference type="GO" id="GO:0045892">
    <property type="term" value="P:negative regulation of DNA-templated transcription"/>
    <property type="evidence" value="ECO:0007669"/>
    <property type="project" value="TreeGrafter"/>
</dbReference>
<dbReference type="InterPro" id="IPR014757">
    <property type="entry name" value="Tscrpt_reg_IclR_C"/>
</dbReference>
<dbReference type="InterPro" id="IPR036388">
    <property type="entry name" value="WH-like_DNA-bd_sf"/>
</dbReference>
<evidence type="ECO:0000313" key="7">
    <source>
        <dbReference type="Proteomes" id="UP000427906"/>
    </source>
</evidence>
<dbReference type="Gene3D" id="3.30.450.40">
    <property type="match status" value="1"/>
</dbReference>
<evidence type="ECO:0000256" key="1">
    <source>
        <dbReference type="ARBA" id="ARBA00023015"/>
    </source>
</evidence>
<dbReference type="Proteomes" id="UP000427906">
    <property type="component" value="Chromosome"/>
</dbReference>
<dbReference type="PANTHER" id="PTHR30136">
    <property type="entry name" value="HELIX-TURN-HELIX TRANSCRIPTIONAL REGULATOR, ICLR FAMILY"/>
    <property type="match status" value="1"/>
</dbReference>
<feature type="domain" description="IclR-ED" evidence="5">
    <location>
        <begin position="57"/>
        <end position="248"/>
    </location>
</feature>
<keyword evidence="2" id="KW-0238">DNA-binding</keyword>
<dbReference type="PROSITE" id="PS51078">
    <property type="entry name" value="ICLR_ED"/>
    <property type="match status" value="1"/>
</dbReference>
<feature type="domain" description="HTH iclR-type" evidence="4">
    <location>
        <begin position="1"/>
        <end position="63"/>
    </location>
</feature>
<dbReference type="SMART" id="SM00346">
    <property type="entry name" value="HTH_ICLR"/>
    <property type="match status" value="1"/>
</dbReference>
<evidence type="ECO:0000256" key="3">
    <source>
        <dbReference type="ARBA" id="ARBA00023163"/>
    </source>
</evidence>
<proteinExistence type="predicted"/>
<dbReference type="InterPro" id="IPR005471">
    <property type="entry name" value="Tscrpt_reg_IclR_N"/>
</dbReference>
<dbReference type="AlphaFoldDB" id="A0A5K7YP99"/>
<dbReference type="Pfam" id="PF01614">
    <property type="entry name" value="IclR_C"/>
    <property type="match status" value="1"/>
</dbReference>
<dbReference type="InterPro" id="IPR029016">
    <property type="entry name" value="GAF-like_dom_sf"/>
</dbReference>
<dbReference type="SUPFAM" id="SSF55781">
    <property type="entry name" value="GAF domain-like"/>
    <property type="match status" value="1"/>
</dbReference>
<dbReference type="SUPFAM" id="SSF46785">
    <property type="entry name" value="Winged helix' DNA-binding domain"/>
    <property type="match status" value="1"/>
</dbReference>
<dbReference type="InterPro" id="IPR050707">
    <property type="entry name" value="HTH_MetabolicPath_Reg"/>
</dbReference>
<dbReference type="Pfam" id="PF09339">
    <property type="entry name" value="HTH_IclR"/>
    <property type="match status" value="1"/>
</dbReference>
<keyword evidence="3" id="KW-0804">Transcription</keyword>
<dbReference type="PANTHER" id="PTHR30136:SF24">
    <property type="entry name" value="HTH-TYPE TRANSCRIPTIONAL REPRESSOR ALLR"/>
    <property type="match status" value="1"/>
</dbReference>
<dbReference type="OrthoDB" id="9807558at2"/>
<dbReference type="GO" id="GO:0003677">
    <property type="term" value="F:DNA binding"/>
    <property type="evidence" value="ECO:0007669"/>
    <property type="project" value="UniProtKB-KW"/>
</dbReference>
<dbReference type="EMBL" id="AP021874">
    <property type="protein sequence ID" value="BBO68184.1"/>
    <property type="molecule type" value="Genomic_DNA"/>
</dbReference>
<dbReference type="KEGG" id="dalk:DSCA_21140"/>
<accession>A0A5K7YP99</accession>